<keyword evidence="11" id="KW-0413">Isomerase</keyword>
<keyword evidence="6 15" id="KW-0347">Helicase</keyword>
<evidence type="ECO:0000313" key="18">
    <source>
        <dbReference type="EMBL" id="OGZ19629.1"/>
    </source>
</evidence>
<dbReference type="Pfam" id="PF00580">
    <property type="entry name" value="UvrD-helicase"/>
    <property type="match status" value="1"/>
</dbReference>
<feature type="binding site" evidence="15">
    <location>
        <begin position="27"/>
        <end position="34"/>
    </location>
    <ligand>
        <name>ATP</name>
        <dbReference type="ChEBI" id="CHEBI:30616"/>
    </ligand>
</feature>
<dbReference type="Proteomes" id="UP000177360">
    <property type="component" value="Unassembled WGS sequence"/>
</dbReference>
<feature type="domain" description="UvrD-like helicase ATP-binding" evidence="16">
    <location>
        <begin position="6"/>
        <end position="304"/>
    </location>
</feature>
<evidence type="ECO:0000256" key="15">
    <source>
        <dbReference type="PROSITE-ProRule" id="PRU00560"/>
    </source>
</evidence>
<comment type="similarity">
    <text evidence="1">Belongs to the helicase family. UvrD subfamily.</text>
</comment>
<evidence type="ECO:0000256" key="14">
    <source>
        <dbReference type="ARBA" id="ARBA00048988"/>
    </source>
</evidence>
<keyword evidence="4" id="KW-0227">DNA damage</keyword>
<dbReference type="PANTHER" id="PTHR11070">
    <property type="entry name" value="UVRD / RECB / PCRA DNA HELICASE FAMILY MEMBER"/>
    <property type="match status" value="1"/>
</dbReference>
<dbReference type="GO" id="GO:0033202">
    <property type="term" value="C:DNA helicase complex"/>
    <property type="evidence" value="ECO:0007669"/>
    <property type="project" value="TreeGrafter"/>
</dbReference>
<evidence type="ECO:0000313" key="19">
    <source>
        <dbReference type="Proteomes" id="UP000177360"/>
    </source>
</evidence>
<comment type="catalytic activity">
    <reaction evidence="12">
        <text>Couples ATP hydrolysis with the unwinding of duplex DNA by translocating in the 3'-5' direction.</text>
        <dbReference type="EC" id="5.6.2.4"/>
    </reaction>
</comment>
<dbReference type="Gene3D" id="1.10.10.160">
    <property type="match status" value="1"/>
</dbReference>
<dbReference type="Gene3D" id="3.90.320.10">
    <property type="match status" value="1"/>
</dbReference>
<organism evidence="18 19">
    <name type="scientific">Candidatus Nealsonbacteria bacterium RIFCSPHIGHO2_01_FULL_38_55</name>
    <dbReference type="NCBI Taxonomy" id="1801664"/>
    <lineage>
        <taxon>Bacteria</taxon>
        <taxon>Candidatus Nealsoniibacteriota</taxon>
    </lineage>
</organism>
<evidence type="ECO:0000256" key="5">
    <source>
        <dbReference type="ARBA" id="ARBA00022801"/>
    </source>
</evidence>
<evidence type="ECO:0000256" key="10">
    <source>
        <dbReference type="ARBA" id="ARBA00023204"/>
    </source>
</evidence>
<dbReference type="GO" id="GO:0003677">
    <property type="term" value="F:DNA binding"/>
    <property type="evidence" value="ECO:0007669"/>
    <property type="project" value="UniProtKB-KW"/>
</dbReference>
<keyword evidence="8 15" id="KW-0067">ATP-binding</keyword>
<dbReference type="InterPro" id="IPR014017">
    <property type="entry name" value="DNA_helicase_UvrD-like_C"/>
</dbReference>
<evidence type="ECO:0000256" key="3">
    <source>
        <dbReference type="ARBA" id="ARBA00022741"/>
    </source>
</evidence>
<dbReference type="EC" id="5.6.2.4" evidence="13"/>
<evidence type="ECO:0000256" key="9">
    <source>
        <dbReference type="ARBA" id="ARBA00023125"/>
    </source>
</evidence>
<name>A0A1G2E1W1_9BACT</name>
<dbReference type="GO" id="GO:0004527">
    <property type="term" value="F:exonuclease activity"/>
    <property type="evidence" value="ECO:0007669"/>
    <property type="project" value="UniProtKB-KW"/>
</dbReference>
<dbReference type="AlphaFoldDB" id="A0A1G2E1W1"/>
<dbReference type="GO" id="GO:0005829">
    <property type="term" value="C:cytosol"/>
    <property type="evidence" value="ECO:0007669"/>
    <property type="project" value="TreeGrafter"/>
</dbReference>
<dbReference type="InterPro" id="IPR011604">
    <property type="entry name" value="PDDEXK-like_dom_sf"/>
</dbReference>
<dbReference type="Gene3D" id="3.40.50.300">
    <property type="entry name" value="P-loop containing nucleotide triphosphate hydrolases"/>
    <property type="match status" value="2"/>
</dbReference>
<feature type="domain" description="UvrD-like helicase C-terminal" evidence="17">
    <location>
        <begin position="312"/>
        <end position="592"/>
    </location>
</feature>
<reference evidence="18 19" key="1">
    <citation type="journal article" date="2016" name="Nat. Commun.">
        <title>Thousands of microbial genomes shed light on interconnected biogeochemical processes in an aquifer system.</title>
        <authorList>
            <person name="Anantharaman K."/>
            <person name="Brown C.T."/>
            <person name="Hug L.A."/>
            <person name="Sharon I."/>
            <person name="Castelle C.J."/>
            <person name="Probst A.J."/>
            <person name="Thomas B.C."/>
            <person name="Singh A."/>
            <person name="Wilkins M.J."/>
            <person name="Karaoz U."/>
            <person name="Brodie E.L."/>
            <person name="Williams K.H."/>
            <person name="Hubbard S.S."/>
            <person name="Banfield J.F."/>
        </authorList>
    </citation>
    <scope>NUCLEOTIDE SEQUENCE [LARGE SCALE GENOMIC DNA]</scope>
</reference>
<keyword evidence="3 15" id="KW-0547">Nucleotide-binding</keyword>
<evidence type="ECO:0000256" key="2">
    <source>
        <dbReference type="ARBA" id="ARBA00022722"/>
    </source>
</evidence>
<protein>
    <recommendedName>
        <fullName evidence="13">DNA 3'-5' helicase</fullName>
        <ecNumber evidence="13">5.6.2.4</ecNumber>
    </recommendedName>
</protein>
<dbReference type="InterPro" id="IPR038726">
    <property type="entry name" value="PDDEXK_AddAB-type"/>
</dbReference>
<keyword evidence="9" id="KW-0238">DNA-binding</keyword>
<dbReference type="EMBL" id="MHLZ01000025">
    <property type="protein sequence ID" value="OGZ19629.1"/>
    <property type="molecule type" value="Genomic_DNA"/>
</dbReference>
<evidence type="ECO:0000256" key="12">
    <source>
        <dbReference type="ARBA" id="ARBA00034617"/>
    </source>
</evidence>
<keyword evidence="2" id="KW-0540">Nuclease</keyword>
<evidence type="ECO:0000256" key="13">
    <source>
        <dbReference type="ARBA" id="ARBA00034808"/>
    </source>
</evidence>
<gene>
    <name evidence="18" type="ORF">A2626_02755</name>
</gene>
<dbReference type="SUPFAM" id="SSF52540">
    <property type="entry name" value="P-loop containing nucleoside triphosphate hydrolases"/>
    <property type="match status" value="1"/>
</dbReference>
<evidence type="ECO:0000256" key="4">
    <source>
        <dbReference type="ARBA" id="ARBA00022763"/>
    </source>
</evidence>
<comment type="catalytic activity">
    <reaction evidence="14">
        <text>ATP + H2O = ADP + phosphate + H(+)</text>
        <dbReference type="Rhea" id="RHEA:13065"/>
        <dbReference type="ChEBI" id="CHEBI:15377"/>
        <dbReference type="ChEBI" id="CHEBI:15378"/>
        <dbReference type="ChEBI" id="CHEBI:30616"/>
        <dbReference type="ChEBI" id="CHEBI:43474"/>
        <dbReference type="ChEBI" id="CHEBI:456216"/>
        <dbReference type="EC" id="5.6.2.4"/>
    </reaction>
</comment>
<dbReference type="Pfam" id="PF13361">
    <property type="entry name" value="UvrD_C"/>
    <property type="match status" value="1"/>
</dbReference>
<evidence type="ECO:0000256" key="8">
    <source>
        <dbReference type="ARBA" id="ARBA00022840"/>
    </source>
</evidence>
<dbReference type="InterPro" id="IPR027417">
    <property type="entry name" value="P-loop_NTPase"/>
</dbReference>
<dbReference type="InterPro" id="IPR014016">
    <property type="entry name" value="UvrD-like_ATP-bd"/>
</dbReference>
<dbReference type="GO" id="GO:0005524">
    <property type="term" value="F:ATP binding"/>
    <property type="evidence" value="ECO:0007669"/>
    <property type="project" value="UniProtKB-UniRule"/>
</dbReference>
<sequence length="978" mass="113680">MDLELEKLNKEQKEAVLHKEGPLLIVAGAGTGKTTVITKRIACLIEEGMAKPEEILAVTFTEKAAEEMEERVDKMLPFGYADLWISTFHSFCERILRDYTLDIGLPTDFNVLDQTAGWLLVYRNFDKFNLNYYRPLGNPTKFIQALVSHFSHCKDQEIYPDDYLEYAEKLKTRDDMPENSETERIKEVANAYHAYQYLLLENGFLDFGDLINYCLKLFKKRPLVLEKYREKFKYILVDEFQDTNWAQYELIKILSAPKNNLVVCADDDQAIYRWRGASFSNIIQFKKDFPEAKQISLVNNYRSFQNILDLAYKFIKFNDPDRLEFVNKIDKKLISRQSGEGEIEHISAKNLNEEVNKIINKILEILKKDKEANYNDFAILVRANDAANHFVKALERAGLPYQFLASRGLYSKPIILDIVSYFKLLDNYHESSAVYRILNIGFLDIPVEDIMKLTRYSSRRTKSLYEAMDELSLIPGISQEGSEKIISVFSLIKKHSALCREKLTSEMLSLFLEESGYLKYLVGKESKEQIDFITQFYKKIKDFEAAGVEPTLNNFVKEINLEIESGEEGKIQFDQEQGPDMIKIMTIHGAKGLEFKYVFLVNMVDKRFPTIGRKDLIELPEDMIKDIKPKGDVHLQEERRLCYVAMTRAKKGLYFTSAFDYGGARKKKLSRFLSEMGHNEIITNYELRIMNDLTTEKPAPIEKREKIKAEYLPEQFSYSQLAAFEKCPLQYKFNFILRVPVRGKAVFSFGKTMHNALFMFLKAAAENSAKSQDNLFGFSGKKIKLEDKGNFPGLDYFMDIYEKSWIDEWYGDKKQKEEYYKLGKKIVRDAHSEFLKNPPKVLKIGQEFALEMPFNLKIGERSLRGVVDRIDEMEDGVAIIDYKTGKTKEKLEADDKEQLLIYQIAAEEIFKIKPKILTYYYLEEGKKTSFIGFETDKNDLKEKITQEISRIKESDFSATPGWHCGFCDFKDICDFAER</sequence>
<evidence type="ECO:0000256" key="6">
    <source>
        <dbReference type="ARBA" id="ARBA00022806"/>
    </source>
</evidence>
<evidence type="ECO:0000259" key="17">
    <source>
        <dbReference type="PROSITE" id="PS51217"/>
    </source>
</evidence>
<dbReference type="Pfam" id="PF12705">
    <property type="entry name" value="PDDEXK_1"/>
    <property type="match status" value="1"/>
</dbReference>
<comment type="caution">
    <text evidence="18">The sequence shown here is derived from an EMBL/GenBank/DDBJ whole genome shotgun (WGS) entry which is preliminary data.</text>
</comment>
<keyword evidence="7" id="KW-0269">Exonuclease</keyword>
<dbReference type="InterPro" id="IPR000212">
    <property type="entry name" value="DNA_helicase_UvrD/REP"/>
</dbReference>
<dbReference type="GO" id="GO:0000725">
    <property type="term" value="P:recombinational repair"/>
    <property type="evidence" value="ECO:0007669"/>
    <property type="project" value="TreeGrafter"/>
</dbReference>
<keyword evidence="10" id="KW-0234">DNA repair</keyword>
<evidence type="ECO:0000256" key="7">
    <source>
        <dbReference type="ARBA" id="ARBA00022839"/>
    </source>
</evidence>
<dbReference type="PROSITE" id="PS51198">
    <property type="entry name" value="UVRD_HELICASE_ATP_BIND"/>
    <property type="match status" value="1"/>
</dbReference>
<dbReference type="CDD" id="cd17932">
    <property type="entry name" value="DEXQc_UvrD"/>
    <property type="match status" value="1"/>
</dbReference>
<keyword evidence="5 15" id="KW-0378">Hydrolase</keyword>
<dbReference type="InterPro" id="IPR013986">
    <property type="entry name" value="DExx_box_DNA_helicase_dom_sf"/>
</dbReference>
<dbReference type="PROSITE" id="PS51217">
    <property type="entry name" value="UVRD_HELICASE_CTER"/>
    <property type="match status" value="1"/>
</dbReference>
<evidence type="ECO:0000256" key="1">
    <source>
        <dbReference type="ARBA" id="ARBA00009922"/>
    </source>
</evidence>
<evidence type="ECO:0000256" key="11">
    <source>
        <dbReference type="ARBA" id="ARBA00023235"/>
    </source>
</evidence>
<dbReference type="InterPro" id="IPR011335">
    <property type="entry name" value="Restrct_endonuc-II-like"/>
</dbReference>
<proteinExistence type="inferred from homology"/>
<dbReference type="PANTHER" id="PTHR11070:SF2">
    <property type="entry name" value="ATP-DEPENDENT DNA HELICASE SRS2"/>
    <property type="match status" value="1"/>
</dbReference>
<dbReference type="SUPFAM" id="SSF52980">
    <property type="entry name" value="Restriction endonuclease-like"/>
    <property type="match status" value="1"/>
</dbReference>
<evidence type="ECO:0000259" key="16">
    <source>
        <dbReference type="PROSITE" id="PS51198"/>
    </source>
</evidence>
<dbReference type="GO" id="GO:0043138">
    <property type="term" value="F:3'-5' DNA helicase activity"/>
    <property type="evidence" value="ECO:0007669"/>
    <property type="project" value="UniProtKB-EC"/>
</dbReference>
<accession>A0A1G2E1W1</accession>
<dbReference type="Gene3D" id="1.10.486.10">
    <property type="entry name" value="PCRA, domain 4"/>
    <property type="match status" value="1"/>
</dbReference>